<sequence length="89" mass="9383">MLQTAPAPSREPELEPEILGSAPVPEPKVGARLPSGQKRKNFERGFGAGGLFKFFTDPRAGAGAAYVASAPALGAKSRSRSRNFDRGNL</sequence>
<evidence type="ECO:0000256" key="1">
    <source>
        <dbReference type="SAM" id="MobiDB-lite"/>
    </source>
</evidence>
<evidence type="ECO:0000313" key="3">
    <source>
        <dbReference type="WBParaSite" id="BXY_1370100.1"/>
    </source>
</evidence>
<accession>A0A1I7SKW9</accession>
<dbReference type="AlphaFoldDB" id="A0A1I7SKW9"/>
<protein>
    <submittedName>
        <fullName evidence="3">Uncharacterized protein</fullName>
    </submittedName>
</protein>
<organism evidence="2 3">
    <name type="scientific">Bursaphelenchus xylophilus</name>
    <name type="common">Pinewood nematode worm</name>
    <name type="synonym">Aphelenchoides xylophilus</name>
    <dbReference type="NCBI Taxonomy" id="6326"/>
    <lineage>
        <taxon>Eukaryota</taxon>
        <taxon>Metazoa</taxon>
        <taxon>Ecdysozoa</taxon>
        <taxon>Nematoda</taxon>
        <taxon>Chromadorea</taxon>
        <taxon>Rhabditida</taxon>
        <taxon>Tylenchina</taxon>
        <taxon>Tylenchomorpha</taxon>
        <taxon>Aphelenchoidea</taxon>
        <taxon>Aphelenchoididae</taxon>
        <taxon>Bursaphelenchus</taxon>
    </lineage>
</organism>
<reference evidence="3" key="1">
    <citation type="submission" date="2016-11" db="UniProtKB">
        <authorList>
            <consortium name="WormBaseParasite"/>
        </authorList>
    </citation>
    <scope>IDENTIFICATION</scope>
</reference>
<name>A0A1I7SKW9_BURXY</name>
<dbReference type="WBParaSite" id="BXY_1370100.1">
    <property type="protein sequence ID" value="BXY_1370100.1"/>
    <property type="gene ID" value="BXY_1370100"/>
</dbReference>
<dbReference type="Proteomes" id="UP000095284">
    <property type="component" value="Unplaced"/>
</dbReference>
<proteinExistence type="predicted"/>
<evidence type="ECO:0000313" key="2">
    <source>
        <dbReference type="Proteomes" id="UP000095284"/>
    </source>
</evidence>
<feature type="region of interest" description="Disordered" evidence="1">
    <location>
        <begin position="1"/>
        <end position="40"/>
    </location>
</feature>